<evidence type="ECO:0000259" key="2">
    <source>
        <dbReference type="Pfam" id="PF19054"/>
    </source>
</evidence>
<comment type="caution">
    <text evidence="3">The sequence shown here is derived from an EMBL/GenBank/DDBJ whole genome shotgun (WGS) entry which is preliminary data.</text>
</comment>
<evidence type="ECO:0000313" key="4">
    <source>
        <dbReference type="Proteomes" id="UP000318578"/>
    </source>
</evidence>
<dbReference type="AlphaFoldDB" id="A0A557ZWF1"/>
<gene>
    <name evidence="3" type="ORF">FNH06_34780</name>
</gene>
<proteinExistence type="predicted"/>
<reference evidence="3 4" key="1">
    <citation type="submission" date="2019-07" db="EMBL/GenBank/DDBJ databases">
        <title>New species of Amycolatopsis and Streptomyces.</title>
        <authorList>
            <person name="Duangmal K."/>
            <person name="Teo W.F.A."/>
            <person name="Lipun K."/>
        </authorList>
    </citation>
    <scope>NUCLEOTIDE SEQUENCE [LARGE SCALE GENOMIC DNA]</scope>
    <source>
        <strain evidence="3 4">JCM 30562</strain>
    </source>
</reference>
<dbReference type="EMBL" id="VJZA01000103">
    <property type="protein sequence ID" value="TVT16330.1"/>
    <property type="molecule type" value="Genomic_DNA"/>
</dbReference>
<feature type="domain" description="DUF5753" evidence="2">
    <location>
        <begin position="128"/>
        <end position="315"/>
    </location>
</feature>
<dbReference type="CDD" id="cd00093">
    <property type="entry name" value="HTH_XRE"/>
    <property type="match status" value="1"/>
</dbReference>
<organism evidence="3 4">
    <name type="scientific">Amycolatopsis acidiphila</name>
    <dbReference type="NCBI Taxonomy" id="715473"/>
    <lineage>
        <taxon>Bacteria</taxon>
        <taxon>Bacillati</taxon>
        <taxon>Actinomycetota</taxon>
        <taxon>Actinomycetes</taxon>
        <taxon>Pseudonocardiales</taxon>
        <taxon>Pseudonocardiaceae</taxon>
        <taxon>Amycolatopsis</taxon>
    </lineage>
</organism>
<feature type="region of interest" description="Disordered" evidence="1">
    <location>
        <begin position="1"/>
        <end position="29"/>
    </location>
</feature>
<dbReference type="InterPro" id="IPR043917">
    <property type="entry name" value="DUF5753"/>
</dbReference>
<accession>A0A557ZWF1</accession>
<dbReference type="Pfam" id="PF13560">
    <property type="entry name" value="HTH_31"/>
    <property type="match status" value="1"/>
</dbReference>
<dbReference type="OrthoDB" id="4285266at2"/>
<evidence type="ECO:0000256" key="1">
    <source>
        <dbReference type="SAM" id="MobiDB-lite"/>
    </source>
</evidence>
<name>A0A557ZWF1_9PSEU</name>
<evidence type="ECO:0000313" key="3">
    <source>
        <dbReference type="EMBL" id="TVT16330.1"/>
    </source>
</evidence>
<dbReference type="Proteomes" id="UP000318578">
    <property type="component" value="Unassembled WGS sequence"/>
</dbReference>
<feature type="compositionally biased region" description="Basic and acidic residues" evidence="1">
    <location>
        <begin position="1"/>
        <end position="21"/>
    </location>
</feature>
<keyword evidence="4" id="KW-1185">Reference proteome</keyword>
<sequence>MTRALGKDADGPQPDRGRRTVDAPAVARTPTGRKLQLAALVRHLREKRQLTQHEAGREVWPHASAGSVQNKIARLESADTGITPEDLDALLRLYDTSDVHRRLASTLNSDLSQRGRWQGYRSIYSESYRRYVDLEEDAELIRYVSNERIPELLQCEAYVRAEFVHSTDGIEDLTVRASRARQEGVLLRADPPWFYAALSESALRRVQGDEVVMRKQIEYLVALSERPNITVQVVPFSSRSRPNVITHKGILERFALLRLASPGVIGELPRHLDYAFTKVGEELSWSDEVQHYEDLWSRASSAALSPHESRAFLREVARDFR</sequence>
<dbReference type="Pfam" id="PF19054">
    <property type="entry name" value="DUF5753"/>
    <property type="match status" value="1"/>
</dbReference>
<protein>
    <submittedName>
        <fullName evidence="3">Helix-turn-helix domain-containing protein</fullName>
    </submittedName>
</protein>
<dbReference type="InterPro" id="IPR001387">
    <property type="entry name" value="Cro/C1-type_HTH"/>
</dbReference>